<proteinExistence type="predicted"/>
<protein>
    <submittedName>
        <fullName evidence="4">Porin family protein</fullName>
    </submittedName>
</protein>
<dbReference type="RefSeq" id="WP_143234889.1">
    <property type="nucleotide sequence ID" value="NZ_VJWL01000001.1"/>
</dbReference>
<feature type="domain" description="Outer membrane protein beta-barrel" evidence="3">
    <location>
        <begin position="12"/>
        <end position="194"/>
    </location>
</feature>
<comment type="caution">
    <text evidence="4">The sequence shown here is derived from an EMBL/GenBank/DDBJ whole genome shotgun (WGS) entry which is preliminary data.</text>
</comment>
<dbReference type="Pfam" id="PF13505">
    <property type="entry name" value="OMP_b-brl"/>
    <property type="match status" value="1"/>
</dbReference>
<dbReference type="SUPFAM" id="SSF56925">
    <property type="entry name" value="OMPA-like"/>
    <property type="match status" value="1"/>
</dbReference>
<name>A0A552X5A3_9GAMM</name>
<dbReference type="EMBL" id="VJWL01000001">
    <property type="protein sequence ID" value="TRW50178.1"/>
    <property type="molecule type" value="Genomic_DNA"/>
</dbReference>
<dbReference type="InterPro" id="IPR027385">
    <property type="entry name" value="Beta-barrel_OMP"/>
</dbReference>
<dbReference type="Proteomes" id="UP000320359">
    <property type="component" value="Unassembled WGS sequence"/>
</dbReference>
<evidence type="ECO:0000313" key="4">
    <source>
        <dbReference type="EMBL" id="TRW50178.1"/>
    </source>
</evidence>
<dbReference type="Gene3D" id="2.40.160.20">
    <property type="match status" value="1"/>
</dbReference>
<accession>A0A552X5A3</accession>
<feature type="chain" id="PRO_5021785092" evidence="2">
    <location>
        <begin position="26"/>
        <end position="212"/>
    </location>
</feature>
<evidence type="ECO:0000259" key="3">
    <source>
        <dbReference type="Pfam" id="PF13505"/>
    </source>
</evidence>
<gene>
    <name evidence="4" type="ORF">FM042_04915</name>
</gene>
<organism evidence="4 5">
    <name type="scientific">Aliidiomarina halalkaliphila</name>
    <dbReference type="NCBI Taxonomy" id="2593535"/>
    <lineage>
        <taxon>Bacteria</taxon>
        <taxon>Pseudomonadati</taxon>
        <taxon>Pseudomonadota</taxon>
        <taxon>Gammaproteobacteria</taxon>
        <taxon>Alteromonadales</taxon>
        <taxon>Idiomarinaceae</taxon>
        <taxon>Aliidiomarina</taxon>
    </lineage>
</organism>
<keyword evidence="5" id="KW-1185">Reference proteome</keyword>
<dbReference type="InterPro" id="IPR011250">
    <property type="entry name" value="OMP/PagP_B-barrel"/>
</dbReference>
<dbReference type="OrthoDB" id="6241169at2"/>
<evidence type="ECO:0000313" key="5">
    <source>
        <dbReference type="Proteomes" id="UP000320359"/>
    </source>
</evidence>
<keyword evidence="1 2" id="KW-0732">Signal</keyword>
<evidence type="ECO:0000256" key="2">
    <source>
        <dbReference type="SAM" id="SignalP"/>
    </source>
</evidence>
<feature type="signal peptide" evidence="2">
    <location>
        <begin position="1"/>
        <end position="25"/>
    </location>
</feature>
<dbReference type="AlphaFoldDB" id="A0A552X5A3"/>
<evidence type="ECO:0000256" key="1">
    <source>
        <dbReference type="ARBA" id="ARBA00022729"/>
    </source>
</evidence>
<reference evidence="4 5" key="1">
    <citation type="submission" date="2019-07" db="EMBL/GenBank/DDBJ databases">
        <authorList>
            <person name="Yang M."/>
            <person name="Zhao D."/>
            <person name="Xiang H."/>
        </authorList>
    </citation>
    <scope>NUCLEOTIDE SEQUENCE [LARGE SCALE GENOMIC DNA]</scope>
    <source>
        <strain evidence="4 5">IM1326</strain>
    </source>
</reference>
<sequence>MTRFSRLAAASAVIAALGLTAPAAAQSATAPSFDHLGASYIDFDADGDSIKGFGLDFEKTLSGNWFIGADYFNVSDSASETFMGETVSARVEMSLLNANVGYKFYTTDRFAAYASAGLSMVEAKVRFSSPDLSFNESDSETGWNAQIGIRSRITDSIELDAYARHVEIDDEDDQIIGVSGRFFINQNFSLGLGYTHINSDLSYISFTARYHF</sequence>